<dbReference type="InterPro" id="IPR003593">
    <property type="entry name" value="AAA+_ATPase"/>
</dbReference>
<dbReference type="GO" id="GO:0005524">
    <property type="term" value="F:ATP binding"/>
    <property type="evidence" value="ECO:0007669"/>
    <property type="project" value="UniProtKB-UniRule"/>
</dbReference>
<evidence type="ECO:0000313" key="19">
    <source>
        <dbReference type="Proteomes" id="UP000029733"/>
    </source>
</evidence>
<sequence>MNLNDNFPMTIPLLVEDELFIYPFMIAPLFINDDSNIKAADKAIKGNSLVFISSTRSDNAQAFYNVGVIGSIMRKVALPDGRVKLLFKGLYRGKILKLIQSPKEPLQVEVDMIRYKEYDANKMNALLQVLREKVRHLANLDGHFPPDLLKSIEENHEPNRIVDLIASAMRLSKEQAYELFAKDDVEERVLGLIEYIIEETQAQKLQKEIKNKVHNKMEQVNKEYFLKEQLKQIQKELGTDNVRDEEMEQYQEKLNALKPYMSENAYKEVHKQIKRLSRMHQDSGDANILQNYIEWVLEIPFDKYAKEKLSIQKVAKQLDLDHYSLQKPKERIIEYFAVRELIAKRADSINERHTESKAQFVIESRKRADKKHIESKDISKYEKGTILCFYGPPGVGKTSLANSIAKAIKRQLVRIALGGLEDVNELRGHRRTYIGAMPGRIVQGLIEAKEMNPVIVLDEVDKVGRSYRGDPTSVLLEILDPEQNHAFRDYYTNFDIDLSQVIFIATANDISTIPAPLRDRMEFIAVSSYTPQEKLEIAKKYLIPQELQKHGLSAQDIKLSVSALKEVIEKYTREAGVRNLRHKIAQIMRKSAKLILQGSQSVHITPRNLGEFLDKIVFEISPADKKNLIGIVNGLAWTSVGGDVLKIEAIKIKGKGALTLTGSLGDVMKESAHIAHSVVKVLIDKKILKVKEHGKTPIYQNYDIHLHVPEGATPKDGPSAGIAMACVIASILTESKIYASVAMTGELTLQGNVLPIGGLREKLIAAHKAGIKTALIPQKNYERDLKDIPKEVLEKLQIIGVSDIKEVLHLALVV</sequence>
<dbReference type="GO" id="GO:0005737">
    <property type="term" value="C:cytoplasm"/>
    <property type="evidence" value="ECO:0007669"/>
    <property type="project" value="UniProtKB-SubCell"/>
</dbReference>
<dbReference type="Gene3D" id="2.30.130.40">
    <property type="entry name" value="LON domain-like"/>
    <property type="match status" value="1"/>
</dbReference>
<protein>
    <recommendedName>
        <fullName evidence="10 11">Lon protease</fullName>
        <ecNumber evidence="10 11">3.4.21.53</ecNumber>
    </recommendedName>
    <alternativeName>
        <fullName evidence="10">ATP-dependent protease La</fullName>
    </alternativeName>
</protein>
<dbReference type="InterPro" id="IPR003111">
    <property type="entry name" value="Lon_prtase_N"/>
</dbReference>
<feature type="active site" evidence="10 12">
    <location>
        <position position="762"/>
    </location>
</feature>
<dbReference type="InterPro" id="IPR027417">
    <property type="entry name" value="P-loop_NTPase"/>
</dbReference>
<dbReference type="InterPro" id="IPR014721">
    <property type="entry name" value="Ribsml_uS5_D2-typ_fold_subgr"/>
</dbReference>
<dbReference type="InterPro" id="IPR046336">
    <property type="entry name" value="Lon_prtase_N_sf"/>
</dbReference>
<dbReference type="PROSITE" id="PS01046">
    <property type="entry name" value="LON_SER"/>
    <property type="match status" value="1"/>
</dbReference>
<comment type="subunit">
    <text evidence="10 11">Homohexamer. Organized in a ring with a central cavity.</text>
</comment>
<dbReference type="Pfam" id="PF00004">
    <property type="entry name" value="AAA"/>
    <property type="match status" value="1"/>
</dbReference>
<evidence type="ECO:0000256" key="10">
    <source>
        <dbReference type="HAMAP-Rule" id="MF_01973"/>
    </source>
</evidence>
<dbReference type="EC" id="3.4.21.53" evidence="10 11"/>
<dbReference type="Pfam" id="PF22667">
    <property type="entry name" value="Lon_lid"/>
    <property type="match status" value="1"/>
</dbReference>
<evidence type="ECO:0000256" key="5">
    <source>
        <dbReference type="ARBA" id="ARBA00022801"/>
    </source>
</evidence>
<dbReference type="InterPro" id="IPR004815">
    <property type="entry name" value="Lon_bac/euk-typ"/>
</dbReference>
<keyword evidence="4 10" id="KW-0547">Nucleotide-binding</keyword>
<keyword evidence="3 10" id="KW-0645">Protease</keyword>
<evidence type="ECO:0000256" key="2">
    <source>
        <dbReference type="ARBA" id="ARBA00022490"/>
    </source>
</evidence>
<dbReference type="GO" id="GO:0004252">
    <property type="term" value="F:serine-type endopeptidase activity"/>
    <property type="evidence" value="ECO:0007669"/>
    <property type="project" value="UniProtKB-UniRule"/>
</dbReference>
<dbReference type="GO" id="GO:0016887">
    <property type="term" value="F:ATP hydrolysis activity"/>
    <property type="evidence" value="ECO:0007669"/>
    <property type="project" value="UniProtKB-UniRule"/>
</dbReference>
<dbReference type="PANTHER" id="PTHR10046">
    <property type="entry name" value="ATP DEPENDENT LON PROTEASE FAMILY MEMBER"/>
    <property type="match status" value="1"/>
</dbReference>
<dbReference type="InterPro" id="IPR015947">
    <property type="entry name" value="PUA-like_sf"/>
</dbReference>
<evidence type="ECO:0000256" key="4">
    <source>
        <dbReference type="ARBA" id="ARBA00022741"/>
    </source>
</evidence>
<dbReference type="Gene3D" id="1.10.8.60">
    <property type="match status" value="1"/>
</dbReference>
<feature type="domain" description="Lon proteolytic" evidence="16">
    <location>
        <begin position="626"/>
        <end position="814"/>
    </location>
</feature>
<comment type="caution">
    <text evidence="18">The sequence shown here is derived from an EMBL/GenBank/DDBJ whole genome shotgun (WGS) entry which is preliminary data.</text>
</comment>
<gene>
    <name evidence="10 18" type="primary">lon</name>
    <name evidence="18" type="ORF">LS71_001515</name>
</gene>
<evidence type="ECO:0000256" key="15">
    <source>
        <dbReference type="RuleBase" id="RU000591"/>
    </source>
</evidence>
<dbReference type="InterPro" id="IPR003959">
    <property type="entry name" value="ATPase_AAA_core"/>
</dbReference>
<organism evidence="18 19">
    <name type="scientific">Helicobacter jaachi</name>
    <dbReference type="NCBI Taxonomy" id="1677920"/>
    <lineage>
        <taxon>Bacteria</taxon>
        <taxon>Pseudomonadati</taxon>
        <taxon>Campylobacterota</taxon>
        <taxon>Epsilonproteobacteria</taxon>
        <taxon>Campylobacterales</taxon>
        <taxon>Helicobacteraceae</taxon>
        <taxon>Helicobacter</taxon>
    </lineage>
</organism>
<comment type="function">
    <text evidence="10">ATP-dependent serine protease that mediates the selective degradation of mutant and abnormal proteins as well as certain short-lived regulatory proteins. Required for cellular homeostasis and for survival from DNA damage and developmental changes induced by stress. Degrades polypeptides processively to yield small peptide fragments that are 5 to 10 amino acids long. Binds to DNA in a double-stranded, site-specific manner.</text>
</comment>
<dbReference type="InterPro" id="IPR008268">
    <property type="entry name" value="Peptidase_S16_AS"/>
</dbReference>
<dbReference type="GO" id="GO:0034605">
    <property type="term" value="P:cellular response to heat"/>
    <property type="evidence" value="ECO:0007669"/>
    <property type="project" value="UniProtKB-UniRule"/>
</dbReference>
<dbReference type="Gene3D" id="1.20.5.5270">
    <property type="match status" value="1"/>
</dbReference>
<dbReference type="EMBL" id="JRPR02000001">
    <property type="protein sequence ID" value="TLD97456.1"/>
    <property type="molecule type" value="Genomic_DNA"/>
</dbReference>
<dbReference type="Pfam" id="PF05362">
    <property type="entry name" value="Lon_C"/>
    <property type="match status" value="1"/>
</dbReference>
<feature type="domain" description="Lon N-terminal" evidence="17">
    <location>
        <begin position="11"/>
        <end position="200"/>
    </location>
</feature>
<evidence type="ECO:0000256" key="6">
    <source>
        <dbReference type="ARBA" id="ARBA00022825"/>
    </source>
</evidence>
<dbReference type="PROSITE" id="PS51787">
    <property type="entry name" value="LON_N"/>
    <property type="match status" value="1"/>
</dbReference>
<comment type="similarity">
    <text evidence="10 11 14 15">Belongs to the peptidase S16 family.</text>
</comment>
<dbReference type="Gene3D" id="1.20.58.1480">
    <property type="match status" value="1"/>
</dbReference>
<evidence type="ECO:0000259" key="16">
    <source>
        <dbReference type="PROSITE" id="PS51786"/>
    </source>
</evidence>
<comment type="induction">
    <text evidence="10">By heat shock.</text>
</comment>
<dbReference type="FunFam" id="3.40.50.300:FF:000021">
    <property type="entry name" value="Lon protease homolog"/>
    <property type="match status" value="1"/>
</dbReference>
<dbReference type="RefSeq" id="WP_034352108.1">
    <property type="nucleotide sequence ID" value="NZ_JRPR02000001.1"/>
</dbReference>
<keyword evidence="8 10" id="KW-0346">Stress response</keyword>
<dbReference type="PROSITE" id="PS51786">
    <property type="entry name" value="LON_PROTEOLYTIC"/>
    <property type="match status" value="1"/>
</dbReference>
<evidence type="ECO:0000256" key="11">
    <source>
        <dbReference type="PIRNR" id="PIRNR001174"/>
    </source>
</evidence>
<dbReference type="SMART" id="SM00382">
    <property type="entry name" value="AAA"/>
    <property type="match status" value="1"/>
</dbReference>
<accession>A0A4U8TBY1</accession>
<dbReference type="SMART" id="SM00464">
    <property type="entry name" value="LON"/>
    <property type="match status" value="1"/>
</dbReference>
<comment type="catalytic activity">
    <reaction evidence="9 10 11 14">
        <text>Hydrolysis of proteins in presence of ATP.</text>
        <dbReference type="EC" id="3.4.21.53"/>
    </reaction>
</comment>
<comment type="subcellular location">
    <subcellularLocation>
        <location evidence="1 10 11">Cytoplasm</location>
    </subcellularLocation>
</comment>
<dbReference type="SUPFAM" id="SSF52540">
    <property type="entry name" value="P-loop containing nucleoside triphosphate hydrolases"/>
    <property type="match status" value="1"/>
</dbReference>
<dbReference type="OrthoDB" id="9803599at2"/>
<dbReference type="SUPFAM" id="SSF54211">
    <property type="entry name" value="Ribosomal protein S5 domain 2-like"/>
    <property type="match status" value="1"/>
</dbReference>
<evidence type="ECO:0000259" key="17">
    <source>
        <dbReference type="PROSITE" id="PS51787"/>
    </source>
</evidence>
<dbReference type="CDD" id="cd19500">
    <property type="entry name" value="RecA-like_Lon"/>
    <property type="match status" value="1"/>
</dbReference>
<dbReference type="HAMAP" id="MF_01973">
    <property type="entry name" value="lon_bact"/>
    <property type="match status" value="1"/>
</dbReference>
<keyword evidence="7 10" id="KW-0067">ATP-binding</keyword>
<dbReference type="AlphaFoldDB" id="A0A4U8TBY1"/>
<feature type="binding site" evidence="10 13">
    <location>
        <begin position="391"/>
        <end position="398"/>
    </location>
    <ligand>
        <name>ATP</name>
        <dbReference type="ChEBI" id="CHEBI:30616"/>
    </ligand>
</feature>
<keyword evidence="2 10" id="KW-0963">Cytoplasm</keyword>
<evidence type="ECO:0000313" key="18">
    <source>
        <dbReference type="EMBL" id="TLD97456.1"/>
    </source>
</evidence>
<dbReference type="SUPFAM" id="SSF88697">
    <property type="entry name" value="PUA domain-like"/>
    <property type="match status" value="1"/>
</dbReference>
<evidence type="ECO:0000256" key="14">
    <source>
        <dbReference type="PROSITE-ProRule" id="PRU01122"/>
    </source>
</evidence>
<dbReference type="Gene3D" id="3.40.50.300">
    <property type="entry name" value="P-loop containing nucleotide triphosphate hydrolases"/>
    <property type="match status" value="1"/>
</dbReference>
<evidence type="ECO:0000256" key="1">
    <source>
        <dbReference type="ARBA" id="ARBA00004496"/>
    </source>
</evidence>
<keyword evidence="19" id="KW-1185">Reference proteome</keyword>
<dbReference type="STRING" id="1677920.LS71_00315"/>
<name>A0A4U8TBY1_9HELI</name>
<proteinExistence type="evidence at transcript level"/>
<reference evidence="18 19" key="1">
    <citation type="journal article" date="2014" name="Genome Announc.">
        <title>Draft genome sequences of eight enterohepatic helicobacter species isolated from both laboratory and wild rodents.</title>
        <authorList>
            <person name="Sheh A."/>
            <person name="Shen Z."/>
            <person name="Fox J.G."/>
        </authorList>
    </citation>
    <scope>NUCLEOTIDE SEQUENCE [LARGE SCALE GENOMIC DNA]</scope>
    <source>
        <strain evidence="18 19">MIT 09-6949</strain>
    </source>
</reference>
<dbReference type="InterPro" id="IPR020568">
    <property type="entry name" value="Ribosomal_Su5_D2-typ_SF"/>
</dbReference>
<dbReference type="Pfam" id="PF02190">
    <property type="entry name" value="LON_substr_bdg"/>
    <property type="match status" value="1"/>
</dbReference>
<dbReference type="Gene3D" id="3.30.230.10">
    <property type="match status" value="1"/>
</dbReference>
<keyword evidence="5 10" id="KW-0378">Hydrolase</keyword>
<evidence type="ECO:0000256" key="7">
    <source>
        <dbReference type="ARBA" id="ARBA00022840"/>
    </source>
</evidence>
<keyword evidence="6 10" id="KW-0720">Serine protease</keyword>
<dbReference type="PIRSF" id="PIRSF001174">
    <property type="entry name" value="Lon_proteas"/>
    <property type="match status" value="1"/>
</dbReference>
<dbReference type="Proteomes" id="UP000029733">
    <property type="component" value="Unassembled WGS sequence"/>
</dbReference>
<feature type="active site" evidence="10 12">
    <location>
        <position position="719"/>
    </location>
</feature>
<evidence type="ECO:0000256" key="3">
    <source>
        <dbReference type="ARBA" id="ARBA00022670"/>
    </source>
</evidence>
<dbReference type="GO" id="GO:0043565">
    <property type="term" value="F:sequence-specific DNA binding"/>
    <property type="evidence" value="ECO:0007669"/>
    <property type="project" value="UniProtKB-UniRule"/>
</dbReference>
<dbReference type="GO" id="GO:0004176">
    <property type="term" value="F:ATP-dependent peptidase activity"/>
    <property type="evidence" value="ECO:0007669"/>
    <property type="project" value="UniProtKB-UniRule"/>
</dbReference>
<evidence type="ECO:0000256" key="13">
    <source>
        <dbReference type="PIRSR" id="PIRSR001174-2"/>
    </source>
</evidence>
<evidence type="ECO:0000256" key="12">
    <source>
        <dbReference type="PIRSR" id="PIRSR001174-1"/>
    </source>
</evidence>
<dbReference type="InterPro" id="IPR054594">
    <property type="entry name" value="Lon_lid"/>
</dbReference>
<dbReference type="InterPro" id="IPR027543">
    <property type="entry name" value="Lon_bac"/>
</dbReference>
<evidence type="ECO:0000256" key="8">
    <source>
        <dbReference type="ARBA" id="ARBA00023016"/>
    </source>
</evidence>
<evidence type="ECO:0000256" key="9">
    <source>
        <dbReference type="ARBA" id="ARBA00050665"/>
    </source>
</evidence>
<dbReference type="NCBIfam" id="TIGR00763">
    <property type="entry name" value="lon"/>
    <property type="match status" value="1"/>
</dbReference>
<dbReference type="GO" id="GO:0006515">
    <property type="term" value="P:protein quality control for misfolded or incompletely synthesized proteins"/>
    <property type="evidence" value="ECO:0007669"/>
    <property type="project" value="UniProtKB-UniRule"/>
</dbReference>
<dbReference type="InterPro" id="IPR027065">
    <property type="entry name" value="Lon_Prtase"/>
</dbReference>
<dbReference type="PRINTS" id="PR00830">
    <property type="entry name" value="ENDOLAPTASE"/>
</dbReference>
<dbReference type="InterPro" id="IPR008269">
    <property type="entry name" value="Lon_proteolytic"/>
</dbReference>